<evidence type="ECO:0000256" key="1">
    <source>
        <dbReference type="ARBA" id="ARBA00010716"/>
    </source>
</evidence>
<dbReference type="Proteomes" id="UP000616779">
    <property type="component" value="Unassembled WGS sequence"/>
</dbReference>
<protein>
    <recommendedName>
        <fullName evidence="5">N-acetylglucosamine-6-phosphate deacetylase</fullName>
    </recommendedName>
</protein>
<comment type="caution">
    <text evidence="3">The sequence shown here is derived from an EMBL/GenBank/DDBJ whole genome shotgun (WGS) entry which is preliminary data.</text>
</comment>
<dbReference type="PANTHER" id="PTHR11113">
    <property type="entry name" value="N-ACETYLGLUCOSAMINE-6-PHOSPHATE DEACETYLASE"/>
    <property type="match status" value="1"/>
</dbReference>
<dbReference type="InterPro" id="IPR032466">
    <property type="entry name" value="Metal_Hydrolase"/>
</dbReference>
<proteinExistence type="inferred from homology"/>
<evidence type="ECO:0008006" key="5">
    <source>
        <dbReference type="Google" id="ProtNLM"/>
    </source>
</evidence>
<evidence type="ECO:0000313" key="3">
    <source>
        <dbReference type="EMBL" id="NOU75187.1"/>
    </source>
</evidence>
<evidence type="ECO:0000256" key="2">
    <source>
        <dbReference type="ARBA" id="ARBA00022801"/>
    </source>
</evidence>
<accession>A0ABX1Y2V6</accession>
<gene>
    <name evidence="3" type="ORF">GC098_28005</name>
</gene>
<comment type="similarity">
    <text evidence="1">Belongs to the metallo-dependent hydrolases superfamily. NagA family.</text>
</comment>
<dbReference type="Gene3D" id="2.30.40.10">
    <property type="entry name" value="Urease, subunit C, domain 1"/>
    <property type="match status" value="1"/>
</dbReference>
<evidence type="ECO:0000313" key="4">
    <source>
        <dbReference type="Proteomes" id="UP000616779"/>
    </source>
</evidence>
<dbReference type="Gene3D" id="3.20.20.140">
    <property type="entry name" value="Metal-dependent hydrolases"/>
    <property type="match status" value="1"/>
</dbReference>
<organism evidence="3 4">
    <name type="scientific">Paenibacillus phytorum</name>
    <dbReference type="NCBI Taxonomy" id="2654977"/>
    <lineage>
        <taxon>Bacteria</taxon>
        <taxon>Bacillati</taxon>
        <taxon>Bacillota</taxon>
        <taxon>Bacilli</taxon>
        <taxon>Bacillales</taxon>
        <taxon>Paenibacillaceae</taxon>
        <taxon>Paenibacillus</taxon>
    </lineage>
</organism>
<name>A0ABX1Y2V6_9BACL</name>
<dbReference type="PANTHER" id="PTHR11113:SF14">
    <property type="entry name" value="N-ACETYLGLUCOSAMINE-6-PHOSPHATE DEACETYLASE"/>
    <property type="match status" value="1"/>
</dbReference>
<dbReference type="SUPFAM" id="SSF51556">
    <property type="entry name" value="Metallo-dependent hydrolases"/>
    <property type="match status" value="1"/>
</dbReference>
<reference evidence="3 4" key="1">
    <citation type="submission" date="2019-10" db="EMBL/GenBank/DDBJ databases">
        <title>Description of Paenibacillus terrestris sp. nov.</title>
        <authorList>
            <person name="Carlier A."/>
            <person name="Qi S."/>
        </authorList>
    </citation>
    <scope>NUCLEOTIDE SEQUENCE [LARGE SCALE GENOMIC DNA]</scope>
    <source>
        <strain evidence="3 4">LMG 31458</strain>
    </source>
</reference>
<dbReference type="RefSeq" id="WP_171646543.1">
    <property type="nucleotide sequence ID" value="NZ_WHOA01000197.1"/>
</dbReference>
<sequence length="153" mass="16867">MAGLDGAVTLVKGIHYRTEEPIIIRMQDGFIIDIERDRMESKDESLPWIAPGLVDLQINGYHGADFNTIPIEMGSVEKVTRALWQEGVTSYYPTVITNGDESIEKALLSITEACSHDPVYGSVRRTNFQGCESRSDFVNASGKWCSSHAAPSS</sequence>
<dbReference type="EMBL" id="WHOA01000197">
    <property type="protein sequence ID" value="NOU75187.1"/>
    <property type="molecule type" value="Genomic_DNA"/>
</dbReference>
<keyword evidence="4" id="KW-1185">Reference proteome</keyword>
<keyword evidence="2" id="KW-0378">Hydrolase</keyword>
<dbReference type="InterPro" id="IPR011059">
    <property type="entry name" value="Metal-dep_hydrolase_composite"/>
</dbReference>